<sequence length="1258" mass="136175">MLSQFSVKRPYTVLVAVILVIVLGFVSFSGMTTDMLPDIELPYVVVVTSYPGASPEQVELSVTRPLESALGTTSGLSSISSRSNENSSLIILEFVQGTNMDTAMIELSNNLDMISSQLSSDVGSPMLMRLNPDMMPIMVATVDMEGAGMAEVSDFVSDSLLPTFERINGVASVTASGLLEREIRITLDQEKIDALNEEVLRDLDRTMDETESELEEARRELVDARDHLEAETENQQTQLAQASSQLNNAIANLNALLAEETLLEGQRMAFEQEREALSQLTELGPVFSQPFAGGVAALSPEAFDSIMEQLAPHLPAELSQLSQSEMVEMMEMASMASSRVAAIDAELQNISVRQMTLEAMKPQLEQGLAEATAGYEELETGKMTLSIELAKAQMQLENGQSELEKGIEELKKAREDARESADLSNFVTAEMLSGILQAQNFNMPAGYIDEGEDGHLVKVGDRYQTVESIEETLVFSMDSIGDVYLSDIAEIEVTDNAAQTYAKVNGNDSVMLMFQKQSTASTADVAGRVNETIADLTAEHEGLRILPLMDQGEYINMTIESVLQNLMVGGLLAIIVLVIFLKDIRPTLVIAFSIPISLMFAITLMYFSNVTINIISLSGLALGVGMLVDNSIVVIENIYRMRNEGVPVHRAAVQGARQVGGAIFASTLTTVCVFLPIVFTHGISREIFSDMGLTIAYSLLASLVVALTVVPSMASTVMKSTNEKRHKWFDALVNQYARVLDFSLRYKFVVLILVVFLFGLSLYGVTIMGTSFMPEMDAPQMSASLTMPEGSEREDTYAMADEVMARILEIEAVDSVGAMSGNGGGGMMMGGGGSGSGASFYILLHENRQMTNQDVARAILDKTEDLDVEMSVSTSDMDMAAMGGSGMEIIIKGNDLDELSDVANEVADLLIATEGTTNVSAGDEDAGVETRVMVDKDAAMAEGLTVAQVFQKVSEALSTETQATTLTEGIDEYAVIVVKAVNGELTRNNVSDYTFTVNGQNGEESEVRLGDIAQIYEAESPSSILRDNQSRYVSVTANVDYGYNIGLVSRDFERTLADYTPPPGITVEVAGENEMIASAISDMILMITLAVIFIYLIMVAQFQSLLSPFIILFTLPLAFTGGLLLPWIIGMELSVPAMLGFLVLAGIVVNNGIVFVDYVNQLRLEGKDKRAALIEAGRTRIRPILMTALTTILAMSTMALAVGEGAEMTQPMAVVSIGGLTYATLLTLLVVPIMYDILHRKSMKKIDVGDEVPAVDKM</sequence>
<gene>
    <name evidence="3" type="ORF">DealDRAFT_0185</name>
</gene>
<feature type="transmembrane region" description="Helical" evidence="2">
    <location>
        <begin position="1075"/>
        <end position="1097"/>
    </location>
</feature>
<feature type="transmembrane region" description="Helical" evidence="2">
    <location>
        <begin position="659"/>
        <end position="683"/>
    </location>
</feature>
<proteinExistence type="predicted"/>
<dbReference type="GO" id="GO:0042910">
    <property type="term" value="F:xenobiotic transmembrane transporter activity"/>
    <property type="evidence" value="ECO:0007669"/>
    <property type="project" value="TreeGrafter"/>
</dbReference>
<dbReference type="AlphaFoldDB" id="C0GCH6"/>
<comment type="caution">
    <text evidence="3">The sequence shown here is derived from an EMBL/GenBank/DDBJ whole genome shotgun (WGS) entry which is preliminary data.</text>
</comment>
<dbReference type="SUPFAM" id="SSF82714">
    <property type="entry name" value="Multidrug efflux transporter AcrB TolC docking domain, DN and DC subdomains"/>
    <property type="match status" value="1"/>
</dbReference>
<reference evidence="3 4" key="1">
    <citation type="submission" date="2009-02" db="EMBL/GenBank/DDBJ databases">
        <title>Sequencing of the draft genome and assembly of Dethiobacter alkaliphilus AHT 1.</title>
        <authorList>
            <consortium name="US DOE Joint Genome Institute (JGI-PGF)"/>
            <person name="Lucas S."/>
            <person name="Copeland A."/>
            <person name="Lapidus A."/>
            <person name="Glavina del Rio T."/>
            <person name="Dalin E."/>
            <person name="Tice H."/>
            <person name="Bruce D."/>
            <person name="Goodwin L."/>
            <person name="Pitluck S."/>
            <person name="Larimer F."/>
            <person name="Land M.L."/>
            <person name="Hauser L."/>
            <person name="Muyzer G."/>
        </authorList>
    </citation>
    <scope>NUCLEOTIDE SEQUENCE [LARGE SCALE GENOMIC DNA]</scope>
    <source>
        <strain evidence="3 4">AHT 1</strain>
    </source>
</reference>
<dbReference type="Proteomes" id="UP000006443">
    <property type="component" value="Unassembled WGS sequence"/>
</dbReference>
<dbReference type="Pfam" id="PF00873">
    <property type="entry name" value="ACR_tran"/>
    <property type="match status" value="2"/>
</dbReference>
<dbReference type="Gene3D" id="1.20.1640.10">
    <property type="entry name" value="Multidrug efflux transporter AcrB transmembrane domain"/>
    <property type="match status" value="3"/>
</dbReference>
<dbReference type="OrthoDB" id="9757876at2"/>
<feature type="coiled-coil region" evidence="1">
    <location>
        <begin position="200"/>
        <end position="259"/>
    </location>
</feature>
<dbReference type="PANTHER" id="PTHR32063:SF0">
    <property type="entry name" value="SWARMING MOTILITY PROTEIN SWRC"/>
    <property type="match status" value="1"/>
</dbReference>
<dbReference type="InterPro" id="IPR027463">
    <property type="entry name" value="AcrB_DN_DC_subdom"/>
</dbReference>
<dbReference type="PRINTS" id="PR00702">
    <property type="entry name" value="ACRIFLAVINRP"/>
</dbReference>
<evidence type="ECO:0000256" key="1">
    <source>
        <dbReference type="SAM" id="Coils"/>
    </source>
</evidence>
<keyword evidence="2" id="KW-0472">Membrane</keyword>
<dbReference type="Gene3D" id="3.30.70.1440">
    <property type="entry name" value="Multidrug efflux transporter AcrB pore domain"/>
    <property type="match status" value="1"/>
</dbReference>
<dbReference type="PANTHER" id="PTHR32063">
    <property type="match status" value="1"/>
</dbReference>
<feature type="transmembrane region" description="Helical" evidence="2">
    <location>
        <begin position="588"/>
        <end position="608"/>
    </location>
</feature>
<evidence type="ECO:0000256" key="2">
    <source>
        <dbReference type="SAM" id="Phobius"/>
    </source>
</evidence>
<feature type="transmembrane region" description="Helical" evidence="2">
    <location>
        <begin position="562"/>
        <end position="581"/>
    </location>
</feature>
<dbReference type="eggNOG" id="COG0841">
    <property type="taxonomic scope" value="Bacteria"/>
</dbReference>
<keyword evidence="4" id="KW-1185">Reference proteome</keyword>
<dbReference type="InterPro" id="IPR001036">
    <property type="entry name" value="Acrflvin-R"/>
</dbReference>
<dbReference type="Gene3D" id="3.30.2090.10">
    <property type="entry name" value="Multidrug efflux transporter AcrB TolC docking domain, DN and DC subdomains"/>
    <property type="match status" value="3"/>
</dbReference>
<protein>
    <submittedName>
        <fullName evidence="3">Acriflavin resistance protein</fullName>
    </submittedName>
</protein>
<keyword evidence="1" id="KW-0175">Coiled coil</keyword>
<feature type="transmembrane region" description="Helical" evidence="2">
    <location>
        <begin position="1214"/>
        <end position="1235"/>
    </location>
</feature>
<evidence type="ECO:0000313" key="3">
    <source>
        <dbReference type="EMBL" id="EEG78911.1"/>
    </source>
</evidence>
<accession>C0GCH6</accession>
<evidence type="ECO:0000313" key="4">
    <source>
        <dbReference type="Proteomes" id="UP000006443"/>
    </source>
</evidence>
<dbReference type="Gene3D" id="3.30.70.1430">
    <property type="entry name" value="Multidrug efflux transporter AcrB pore domain"/>
    <property type="match status" value="2"/>
</dbReference>
<dbReference type="GO" id="GO:0005886">
    <property type="term" value="C:plasma membrane"/>
    <property type="evidence" value="ECO:0007669"/>
    <property type="project" value="TreeGrafter"/>
</dbReference>
<dbReference type="STRING" id="555088.DealDRAFT_0185"/>
<dbReference type="SUPFAM" id="SSF82693">
    <property type="entry name" value="Multidrug efflux transporter AcrB pore domain, PN1, PN2, PC1 and PC2 subdomains"/>
    <property type="match status" value="3"/>
</dbReference>
<feature type="coiled-coil region" evidence="1">
    <location>
        <begin position="389"/>
        <end position="420"/>
    </location>
</feature>
<feature type="transmembrane region" description="Helical" evidence="2">
    <location>
        <begin position="1181"/>
        <end position="1202"/>
    </location>
</feature>
<feature type="transmembrane region" description="Helical" evidence="2">
    <location>
        <begin position="695"/>
        <end position="717"/>
    </location>
</feature>
<dbReference type="EMBL" id="ACJM01000001">
    <property type="protein sequence ID" value="EEG78911.1"/>
    <property type="molecule type" value="Genomic_DNA"/>
</dbReference>
<organism evidence="3 4">
    <name type="scientific">Dethiobacter alkaliphilus AHT 1</name>
    <dbReference type="NCBI Taxonomy" id="555088"/>
    <lineage>
        <taxon>Bacteria</taxon>
        <taxon>Bacillati</taxon>
        <taxon>Bacillota</taxon>
        <taxon>Dethiobacteria</taxon>
        <taxon>Dethiobacterales</taxon>
        <taxon>Dethiobacteraceae</taxon>
        <taxon>Dethiobacter</taxon>
    </lineage>
</organism>
<feature type="transmembrane region" description="Helical" evidence="2">
    <location>
        <begin position="748"/>
        <end position="773"/>
    </location>
</feature>
<feature type="transmembrane region" description="Helical" evidence="2">
    <location>
        <begin position="1109"/>
        <end position="1129"/>
    </location>
</feature>
<name>C0GCH6_DETAL</name>
<dbReference type="Gene3D" id="3.30.70.1320">
    <property type="entry name" value="Multidrug efflux transporter AcrB pore domain like"/>
    <property type="match status" value="2"/>
</dbReference>
<feature type="transmembrane region" description="Helical" evidence="2">
    <location>
        <begin position="12"/>
        <end position="31"/>
    </location>
</feature>
<keyword evidence="2" id="KW-0812">Transmembrane</keyword>
<feature type="transmembrane region" description="Helical" evidence="2">
    <location>
        <begin position="614"/>
        <end position="639"/>
    </location>
</feature>
<feature type="transmembrane region" description="Helical" evidence="2">
    <location>
        <begin position="1135"/>
        <end position="1160"/>
    </location>
</feature>
<keyword evidence="2" id="KW-1133">Transmembrane helix</keyword>
<dbReference type="SUPFAM" id="SSF82866">
    <property type="entry name" value="Multidrug efflux transporter AcrB transmembrane domain"/>
    <property type="match status" value="2"/>
</dbReference>
<dbReference type="RefSeq" id="WP_008513970.1">
    <property type="nucleotide sequence ID" value="NZ_ACJM01000001.1"/>
</dbReference>